<dbReference type="InterPro" id="IPR016032">
    <property type="entry name" value="Sig_transdc_resp-reg_C-effctor"/>
</dbReference>
<dbReference type="PROSITE" id="PS50043">
    <property type="entry name" value="HTH_LUXR_2"/>
    <property type="match status" value="1"/>
</dbReference>
<keyword evidence="6" id="KW-1185">Reference proteome</keyword>
<dbReference type="InterPro" id="IPR041664">
    <property type="entry name" value="AAA_16"/>
</dbReference>
<dbReference type="GO" id="GO:0006355">
    <property type="term" value="P:regulation of DNA-templated transcription"/>
    <property type="evidence" value="ECO:0007669"/>
    <property type="project" value="InterPro"/>
</dbReference>
<dbReference type="Pfam" id="PF00196">
    <property type="entry name" value="GerE"/>
    <property type="match status" value="1"/>
</dbReference>
<keyword evidence="3" id="KW-0804">Transcription</keyword>
<protein>
    <submittedName>
        <fullName evidence="5">LuxR family transcriptional regulator, maltose regulon positive regulatory protein</fullName>
    </submittedName>
</protein>
<dbReference type="EMBL" id="FOWE01000010">
    <property type="protein sequence ID" value="SFO50287.1"/>
    <property type="molecule type" value="Genomic_DNA"/>
</dbReference>
<dbReference type="CDD" id="cd06170">
    <property type="entry name" value="LuxR_C_like"/>
    <property type="match status" value="1"/>
</dbReference>
<dbReference type="SMART" id="SM00421">
    <property type="entry name" value="HTH_LUXR"/>
    <property type="match status" value="1"/>
</dbReference>
<dbReference type="GO" id="GO:0003677">
    <property type="term" value="F:DNA binding"/>
    <property type="evidence" value="ECO:0007669"/>
    <property type="project" value="UniProtKB-KW"/>
</dbReference>
<dbReference type="PANTHER" id="PTHR44688">
    <property type="entry name" value="DNA-BINDING TRANSCRIPTIONAL ACTIVATOR DEVR_DOSR"/>
    <property type="match status" value="1"/>
</dbReference>
<dbReference type="Pfam" id="PF13191">
    <property type="entry name" value="AAA_16"/>
    <property type="match status" value="1"/>
</dbReference>
<sequence length="907" mass="99305">MAGPLLETKLHVPRRRRGLVARPRLVDRVSRGEMPPLVLVSAPAGFGKTTLLTEWLAAARTDGTLVAWLSLDQRDDDPTTFWTYLVSAVRTAVPDVGAQALALLQSPQSATDAVLATLLNELQSVPDELVLVLDDYHVIEAGDVHDGVGFLLDHLPPQIHLVIATRVDPPLPLARLRARGELVEVRAADLRFAPDEAETYLGDVMGLTLTAGEVAALEGRTEGWIAALQLAALSMQGRNDVASFIAGFAGDDRFVVDYLVEEVLQRQPERVRSFLLQTSVLSRLTGPLCDAVTGQDGGKAMLEALERGNLFLVPLDDRRRWYRYHHLFGEVLRARLLDEDPDRVRALNVRASNWYEREGDRSAAIDHALAAEDFERAAELVERAMPAMSQVRQEATLRRWFEALPDELFGVRPVLAVGYVGALMSTGDVRGVEPRLRDAERWVDPTTSSREPPGDMVVVDHDAFRRLPTEITMYRAGLALVAGDVAGTLTHAQRALDLAGPDDHLGRGAAESLIGLAHWRTGNLEAAQHWYSDGMATLGRAGRRSDEVGGAITLADLCVAQGRLREAMSYYGRGLQIATGDPAVVLRGAADMHVGMAELFRERNDLDAARRHLSISSELGDSAGLPKNRYRWRVTMARLHQLDRDPAGALDLLAEAERVYNTDFSPDVQPIPAIRARLSLTQGRLAVARAWVREQGLTVDDELSYLREFQHVTLARVLLAEHSAERSEPSLLGARRLLERLLRAAEDGGRTGTVIEILVLQALAHRAGGDLPAARASLLSAMTLAEPEGYVRIFVDEGAPMAALLREMTQGSGAAYARSLLDALGTAADAARVDQGLVDPLSPRELDVLRLLGTHLDGPDIARQLFVSLNTVRTHTKNIYAKLGVNNRRSAVRRGEELDLMSARSDR</sequence>
<dbReference type="AlphaFoldDB" id="A0A1I5HPS8"/>
<dbReference type="Pfam" id="PF17874">
    <property type="entry name" value="TPR_MalT"/>
    <property type="match status" value="1"/>
</dbReference>
<dbReference type="Gene3D" id="3.40.50.300">
    <property type="entry name" value="P-loop containing nucleotide triphosphate hydrolases"/>
    <property type="match status" value="1"/>
</dbReference>
<dbReference type="InterPro" id="IPR041617">
    <property type="entry name" value="TPR_MalT"/>
</dbReference>
<gene>
    <name evidence="5" type="ORF">SAMN05660359_03913</name>
</gene>
<dbReference type="PANTHER" id="PTHR44688:SF16">
    <property type="entry name" value="DNA-BINDING TRANSCRIPTIONAL ACTIVATOR DEVR_DOSR"/>
    <property type="match status" value="1"/>
</dbReference>
<dbReference type="Proteomes" id="UP000183642">
    <property type="component" value="Unassembled WGS sequence"/>
</dbReference>
<keyword evidence="1" id="KW-0805">Transcription regulation</keyword>
<evidence type="ECO:0000256" key="1">
    <source>
        <dbReference type="ARBA" id="ARBA00023015"/>
    </source>
</evidence>
<dbReference type="PRINTS" id="PR00038">
    <property type="entry name" value="HTHLUXR"/>
</dbReference>
<evidence type="ECO:0000313" key="5">
    <source>
        <dbReference type="EMBL" id="SFO50287.1"/>
    </source>
</evidence>
<dbReference type="InterPro" id="IPR036388">
    <property type="entry name" value="WH-like_DNA-bd_sf"/>
</dbReference>
<proteinExistence type="predicted"/>
<dbReference type="SUPFAM" id="SSF52540">
    <property type="entry name" value="P-loop containing nucleoside triphosphate hydrolases"/>
    <property type="match status" value="1"/>
</dbReference>
<accession>A0A1I5HPS8</accession>
<dbReference type="SUPFAM" id="SSF46894">
    <property type="entry name" value="C-terminal effector domain of the bipartite response regulators"/>
    <property type="match status" value="1"/>
</dbReference>
<feature type="domain" description="HTH luxR-type" evidence="4">
    <location>
        <begin position="834"/>
        <end position="899"/>
    </location>
</feature>
<reference evidence="6" key="1">
    <citation type="submission" date="2016-10" db="EMBL/GenBank/DDBJ databases">
        <authorList>
            <person name="Varghese N."/>
            <person name="Submissions S."/>
        </authorList>
    </citation>
    <scope>NUCLEOTIDE SEQUENCE [LARGE SCALE GENOMIC DNA]</scope>
    <source>
        <strain evidence="6">DSM 43161</strain>
    </source>
</reference>
<dbReference type="OrthoDB" id="134985at2"/>
<dbReference type="SUPFAM" id="SSF48452">
    <property type="entry name" value="TPR-like"/>
    <property type="match status" value="1"/>
</dbReference>
<evidence type="ECO:0000256" key="2">
    <source>
        <dbReference type="ARBA" id="ARBA00023125"/>
    </source>
</evidence>
<keyword evidence="2" id="KW-0238">DNA-binding</keyword>
<evidence type="ECO:0000259" key="4">
    <source>
        <dbReference type="PROSITE" id="PS50043"/>
    </source>
</evidence>
<dbReference type="InterPro" id="IPR059106">
    <property type="entry name" value="WHD_MalT"/>
</dbReference>
<dbReference type="Gene3D" id="1.25.40.10">
    <property type="entry name" value="Tetratricopeptide repeat domain"/>
    <property type="match status" value="1"/>
</dbReference>
<dbReference type="InterPro" id="IPR027417">
    <property type="entry name" value="P-loop_NTPase"/>
</dbReference>
<name>A0A1I5HPS8_9ACTN</name>
<evidence type="ECO:0000313" key="6">
    <source>
        <dbReference type="Proteomes" id="UP000183642"/>
    </source>
</evidence>
<organism evidence="5 6">
    <name type="scientific">Geodermatophilus obscurus</name>
    <dbReference type="NCBI Taxonomy" id="1861"/>
    <lineage>
        <taxon>Bacteria</taxon>
        <taxon>Bacillati</taxon>
        <taxon>Actinomycetota</taxon>
        <taxon>Actinomycetes</taxon>
        <taxon>Geodermatophilales</taxon>
        <taxon>Geodermatophilaceae</taxon>
        <taxon>Geodermatophilus</taxon>
    </lineage>
</organism>
<dbReference type="Gene3D" id="1.10.10.10">
    <property type="entry name" value="Winged helix-like DNA-binding domain superfamily/Winged helix DNA-binding domain"/>
    <property type="match status" value="1"/>
</dbReference>
<dbReference type="InterPro" id="IPR011990">
    <property type="entry name" value="TPR-like_helical_dom_sf"/>
</dbReference>
<dbReference type="Pfam" id="PF25873">
    <property type="entry name" value="WHD_MalT"/>
    <property type="match status" value="1"/>
</dbReference>
<evidence type="ECO:0000256" key="3">
    <source>
        <dbReference type="ARBA" id="ARBA00023163"/>
    </source>
</evidence>
<dbReference type="InterPro" id="IPR000792">
    <property type="entry name" value="Tscrpt_reg_LuxR_C"/>
</dbReference>